<feature type="transmembrane region" description="Helical" evidence="11">
    <location>
        <begin position="236"/>
        <end position="258"/>
    </location>
</feature>
<dbReference type="GO" id="GO:0005254">
    <property type="term" value="F:chloride channel activity"/>
    <property type="evidence" value="ECO:0007669"/>
    <property type="project" value="UniProtKB-ARBA"/>
</dbReference>
<dbReference type="PRINTS" id="PR00253">
    <property type="entry name" value="GABAARECEPTR"/>
</dbReference>
<gene>
    <name evidence="14" type="primary">Glra2</name>
    <name evidence="14" type="ORF">NPIL_211471</name>
</gene>
<dbReference type="EMBL" id="BMAW01047059">
    <property type="protein sequence ID" value="GFS58881.1"/>
    <property type="molecule type" value="Genomic_DNA"/>
</dbReference>
<evidence type="ECO:0000256" key="1">
    <source>
        <dbReference type="ARBA" id="ARBA00004141"/>
    </source>
</evidence>
<keyword evidence="3 11" id="KW-0813">Transport</keyword>
<dbReference type="InterPro" id="IPR036719">
    <property type="entry name" value="Neuro-gated_channel_TM_sf"/>
</dbReference>
<dbReference type="InterPro" id="IPR006029">
    <property type="entry name" value="Neurotrans-gated_channel_TM"/>
</dbReference>
<evidence type="ECO:0000313" key="15">
    <source>
        <dbReference type="Proteomes" id="UP000887013"/>
    </source>
</evidence>
<dbReference type="PRINTS" id="PR00252">
    <property type="entry name" value="NRIONCHANNEL"/>
</dbReference>
<feature type="signal peptide" evidence="11">
    <location>
        <begin position="1"/>
        <end position="19"/>
    </location>
</feature>
<dbReference type="Proteomes" id="UP000887013">
    <property type="component" value="Unassembled WGS sequence"/>
</dbReference>
<feature type="chain" id="PRO_5036519012" evidence="11">
    <location>
        <begin position="20"/>
        <end position="388"/>
    </location>
</feature>
<dbReference type="InterPro" id="IPR006201">
    <property type="entry name" value="Neur_channel"/>
</dbReference>
<dbReference type="AlphaFoldDB" id="A0A8X6KM23"/>
<comment type="subcellular location">
    <subcellularLocation>
        <location evidence="2">Cell membrane</location>
    </subcellularLocation>
    <subcellularLocation>
        <location evidence="1">Membrane</location>
        <topology evidence="1">Multi-pass membrane protein</topology>
    </subcellularLocation>
</comment>
<keyword evidence="6 11" id="KW-0732">Signal</keyword>
<keyword evidence="4" id="KW-1003">Cell membrane</keyword>
<dbReference type="GO" id="GO:0004888">
    <property type="term" value="F:transmembrane signaling receptor activity"/>
    <property type="evidence" value="ECO:0007669"/>
    <property type="project" value="InterPro"/>
</dbReference>
<evidence type="ECO:0000256" key="9">
    <source>
        <dbReference type="ARBA" id="ARBA00023136"/>
    </source>
</evidence>
<dbReference type="Pfam" id="PF02932">
    <property type="entry name" value="Neur_chan_memb"/>
    <property type="match status" value="1"/>
</dbReference>
<protein>
    <submittedName>
        <fullName evidence="14">Glycine receptor subunit alpha-2</fullName>
    </submittedName>
</protein>
<comment type="caution">
    <text evidence="14">The sequence shown here is derived from an EMBL/GenBank/DDBJ whole genome shotgun (WGS) entry which is preliminary data.</text>
</comment>
<keyword evidence="7 11" id="KW-1133">Transmembrane helix</keyword>
<evidence type="ECO:0000256" key="11">
    <source>
        <dbReference type="RuleBase" id="RU000687"/>
    </source>
</evidence>
<proteinExistence type="inferred from homology"/>
<evidence type="ECO:0000256" key="2">
    <source>
        <dbReference type="ARBA" id="ARBA00004236"/>
    </source>
</evidence>
<comment type="similarity">
    <text evidence="11">Belongs to the ligand-gated ion channel (TC 1.A.9) family.</text>
</comment>
<keyword evidence="9 11" id="KW-0472">Membrane</keyword>
<dbReference type="InterPro" id="IPR036734">
    <property type="entry name" value="Neur_chan_lig-bd_sf"/>
</dbReference>
<dbReference type="SUPFAM" id="SSF90112">
    <property type="entry name" value="Neurotransmitter-gated ion-channel transmembrane pore"/>
    <property type="match status" value="1"/>
</dbReference>
<dbReference type="Gene3D" id="2.70.170.10">
    <property type="entry name" value="Neurotransmitter-gated ion-channel ligand-binding domain"/>
    <property type="match status" value="1"/>
</dbReference>
<keyword evidence="10 11" id="KW-0407">Ion channel</keyword>
<dbReference type="GO" id="GO:0005230">
    <property type="term" value="F:extracellular ligand-gated monoatomic ion channel activity"/>
    <property type="evidence" value="ECO:0007669"/>
    <property type="project" value="InterPro"/>
</dbReference>
<evidence type="ECO:0000256" key="5">
    <source>
        <dbReference type="ARBA" id="ARBA00022692"/>
    </source>
</evidence>
<evidence type="ECO:0000256" key="10">
    <source>
        <dbReference type="ARBA" id="ARBA00023303"/>
    </source>
</evidence>
<evidence type="ECO:0000313" key="14">
    <source>
        <dbReference type="EMBL" id="GFS58881.1"/>
    </source>
</evidence>
<evidence type="ECO:0000259" key="13">
    <source>
        <dbReference type="Pfam" id="PF02932"/>
    </source>
</evidence>
<evidence type="ECO:0000259" key="12">
    <source>
        <dbReference type="Pfam" id="PF02931"/>
    </source>
</evidence>
<evidence type="ECO:0000256" key="4">
    <source>
        <dbReference type="ARBA" id="ARBA00022475"/>
    </source>
</evidence>
<dbReference type="GO" id="GO:0005886">
    <property type="term" value="C:plasma membrane"/>
    <property type="evidence" value="ECO:0007669"/>
    <property type="project" value="UniProtKB-SubCell"/>
</dbReference>
<sequence length="388" mass="44331">MKPLLILFAVLQLDGFLFASSISLEEIIPDDYDKLAPPQVTKGETILPVNVSVHLYVIQIRSVNEVEMDFKMDLVVRQIWEDPRLLYPEHRSRGLKKIMLGASWGNEIWTPDIWFKNALNTKLQQWVSPSVFYCLMSNKTVYFSGRVTLELTCDMNMKKYPHDKQFCGVSIIALKSPSTDMQLNWAHPEPIRLSRLMNLPQFEVDNFSLSRCDTPMYGEVFSCIDASFTLTRRSGYFIMNVYIPTVLIVLMAMLTFWIPPEAVPARITLGVTSLLTIITKQYQSTMPSVSYIVALNIWLSSCIAFVFFSLLEYALVISLVRRQQPDPKVEACNDSNSSTVRKSSKSAWSKTKWKLFDNLSPYSVDLISRILFPSTFVIFSIIYGVTNG</sequence>
<comment type="caution">
    <text evidence="11">Lacks conserved residue(s) required for the propagation of feature annotation.</text>
</comment>
<evidence type="ECO:0000256" key="7">
    <source>
        <dbReference type="ARBA" id="ARBA00022989"/>
    </source>
</evidence>
<dbReference type="OrthoDB" id="6416936at2759"/>
<dbReference type="Pfam" id="PF02931">
    <property type="entry name" value="Neur_chan_LBD"/>
    <property type="match status" value="1"/>
</dbReference>
<evidence type="ECO:0000256" key="3">
    <source>
        <dbReference type="ARBA" id="ARBA00022448"/>
    </source>
</evidence>
<dbReference type="InterPro" id="IPR038050">
    <property type="entry name" value="Neuro_actylchol_rec"/>
</dbReference>
<feature type="domain" description="Neurotransmitter-gated ion-channel transmembrane" evidence="13">
    <location>
        <begin position="241"/>
        <end position="325"/>
    </location>
</feature>
<dbReference type="InterPro" id="IPR018000">
    <property type="entry name" value="Neurotransmitter_ion_chnl_CS"/>
</dbReference>
<feature type="transmembrane region" description="Helical" evidence="11">
    <location>
        <begin position="289"/>
        <end position="311"/>
    </location>
</feature>
<dbReference type="SUPFAM" id="SSF63712">
    <property type="entry name" value="Nicotinic receptor ligand binding domain-like"/>
    <property type="match status" value="1"/>
</dbReference>
<dbReference type="CDD" id="cd18987">
    <property type="entry name" value="LGIC_ECD_anion"/>
    <property type="match status" value="1"/>
</dbReference>
<keyword evidence="15" id="KW-1185">Reference proteome</keyword>
<name>A0A8X6KM23_NEPPI</name>
<feature type="domain" description="Neurotransmitter-gated ion-channel ligand-binding" evidence="12">
    <location>
        <begin position="30"/>
        <end position="233"/>
    </location>
</feature>
<keyword evidence="5 11" id="KW-0812">Transmembrane</keyword>
<dbReference type="Gene3D" id="1.20.58.390">
    <property type="entry name" value="Neurotransmitter-gated ion-channel transmembrane domain"/>
    <property type="match status" value="1"/>
</dbReference>
<evidence type="ECO:0000256" key="8">
    <source>
        <dbReference type="ARBA" id="ARBA00023065"/>
    </source>
</evidence>
<organism evidence="14 15">
    <name type="scientific">Nephila pilipes</name>
    <name type="common">Giant wood spider</name>
    <name type="synonym">Nephila maculata</name>
    <dbReference type="NCBI Taxonomy" id="299642"/>
    <lineage>
        <taxon>Eukaryota</taxon>
        <taxon>Metazoa</taxon>
        <taxon>Ecdysozoa</taxon>
        <taxon>Arthropoda</taxon>
        <taxon>Chelicerata</taxon>
        <taxon>Arachnida</taxon>
        <taxon>Araneae</taxon>
        <taxon>Araneomorphae</taxon>
        <taxon>Entelegynae</taxon>
        <taxon>Araneoidea</taxon>
        <taxon>Nephilidae</taxon>
        <taxon>Nephila</taxon>
    </lineage>
</organism>
<feature type="transmembrane region" description="Helical" evidence="11">
    <location>
        <begin position="366"/>
        <end position="385"/>
    </location>
</feature>
<keyword evidence="8 11" id="KW-0406">Ion transport</keyword>
<dbReference type="PANTHER" id="PTHR18945">
    <property type="entry name" value="NEUROTRANSMITTER GATED ION CHANNEL"/>
    <property type="match status" value="1"/>
</dbReference>
<dbReference type="CDD" id="cd19049">
    <property type="entry name" value="LGIC_TM_anion"/>
    <property type="match status" value="1"/>
</dbReference>
<dbReference type="GO" id="GO:0099095">
    <property type="term" value="F:ligand-gated monoatomic anion channel activity"/>
    <property type="evidence" value="ECO:0007669"/>
    <property type="project" value="UniProtKB-ARBA"/>
</dbReference>
<dbReference type="InterPro" id="IPR006028">
    <property type="entry name" value="GABAA/Glycine_rcpt"/>
</dbReference>
<evidence type="ECO:0000256" key="6">
    <source>
        <dbReference type="ARBA" id="ARBA00022729"/>
    </source>
</evidence>
<dbReference type="InterPro" id="IPR006202">
    <property type="entry name" value="Neur_chan_lig-bd"/>
</dbReference>
<reference evidence="14" key="1">
    <citation type="submission" date="2020-08" db="EMBL/GenBank/DDBJ databases">
        <title>Multicomponent nature underlies the extraordinary mechanical properties of spider dragline silk.</title>
        <authorList>
            <person name="Kono N."/>
            <person name="Nakamura H."/>
            <person name="Mori M."/>
            <person name="Yoshida Y."/>
            <person name="Ohtoshi R."/>
            <person name="Malay A.D."/>
            <person name="Moran D.A.P."/>
            <person name="Tomita M."/>
            <person name="Numata K."/>
            <person name="Arakawa K."/>
        </authorList>
    </citation>
    <scope>NUCLEOTIDE SEQUENCE</scope>
</reference>
<dbReference type="PROSITE" id="PS00236">
    <property type="entry name" value="NEUROTR_ION_CHANNEL"/>
    <property type="match status" value="1"/>
</dbReference>
<accession>A0A8X6KM23</accession>
<keyword evidence="14" id="KW-0675">Receptor</keyword>